<dbReference type="Proteomes" id="UP000297245">
    <property type="component" value="Unassembled WGS sequence"/>
</dbReference>
<feature type="transmembrane region" description="Helical" evidence="1">
    <location>
        <begin position="20"/>
        <end position="40"/>
    </location>
</feature>
<accession>A0A4S8KLI9</accession>
<sequence>MLAAWLNLSGGVSRTTTGIMLKAIATILATAFHIISITLLKALGHDIDIPIPNIPRDVRSTYNTLNIEPTIIHTICCPKCFTLYPLHAGLPDRCTWKQSPRAHACREPLMMHRRTKKGKVPIPRRMYSTQCFKSWLEFFLQRPGIEEAINKSYLPSVFPDGKVRDTWGSKAWRKLAGFPQQPGNLTFSLYVDWFNPFTNKITGKVVSTGAILLCCMNLPPDIRYLPENVFIVGITPGPNLPDVITISHILRPLIDTLI</sequence>
<dbReference type="AlphaFoldDB" id="A0A4S8KLI9"/>
<keyword evidence="1" id="KW-1133">Transmembrane helix</keyword>
<keyword evidence="3" id="KW-1185">Reference proteome</keyword>
<proteinExistence type="predicted"/>
<evidence type="ECO:0000313" key="3">
    <source>
        <dbReference type="Proteomes" id="UP000297245"/>
    </source>
</evidence>
<gene>
    <name evidence="2" type="ORF">K435DRAFT_879290</name>
</gene>
<evidence type="ECO:0000256" key="1">
    <source>
        <dbReference type="SAM" id="Phobius"/>
    </source>
</evidence>
<dbReference type="EMBL" id="ML180951">
    <property type="protein sequence ID" value="THU76379.1"/>
    <property type="molecule type" value="Genomic_DNA"/>
</dbReference>
<evidence type="ECO:0000313" key="2">
    <source>
        <dbReference type="EMBL" id="THU76379.1"/>
    </source>
</evidence>
<reference evidence="2 3" key="1">
    <citation type="journal article" date="2019" name="Nat. Ecol. Evol.">
        <title>Megaphylogeny resolves global patterns of mushroom evolution.</title>
        <authorList>
            <person name="Varga T."/>
            <person name="Krizsan K."/>
            <person name="Foldi C."/>
            <person name="Dima B."/>
            <person name="Sanchez-Garcia M."/>
            <person name="Sanchez-Ramirez S."/>
            <person name="Szollosi G.J."/>
            <person name="Szarkandi J.G."/>
            <person name="Papp V."/>
            <person name="Albert L."/>
            <person name="Andreopoulos W."/>
            <person name="Angelini C."/>
            <person name="Antonin V."/>
            <person name="Barry K.W."/>
            <person name="Bougher N.L."/>
            <person name="Buchanan P."/>
            <person name="Buyck B."/>
            <person name="Bense V."/>
            <person name="Catcheside P."/>
            <person name="Chovatia M."/>
            <person name="Cooper J."/>
            <person name="Damon W."/>
            <person name="Desjardin D."/>
            <person name="Finy P."/>
            <person name="Geml J."/>
            <person name="Haridas S."/>
            <person name="Hughes K."/>
            <person name="Justo A."/>
            <person name="Karasinski D."/>
            <person name="Kautmanova I."/>
            <person name="Kiss B."/>
            <person name="Kocsube S."/>
            <person name="Kotiranta H."/>
            <person name="LaButti K.M."/>
            <person name="Lechner B.E."/>
            <person name="Liimatainen K."/>
            <person name="Lipzen A."/>
            <person name="Lukacs Z."/>
            <person name="Mihaltcheva S."/>
            <person name="Morgado L.N."/>
            <person name="Niskanen T."/>
            <person name="Noordeloos M.E."/>
            <person name="Ohm R.A."/>
            <person name="Ortiz-Santana B."/>
            <person name="Ovrebo C."/>
            <person name="Racz N."/>
            <person name="Riley R."/>
            <person name="Savchenko A."/>
            <person name="Shiryaev A."/>
            <person name="Soop K."/>
            <person name="Spirin V."/>
            <person name="Szebenyi C."/>
            <person name="Tomsovsky M."/>
            <person name="Tulloss R.E."/>
            <person name="Uehling J."/>
            <person name="Grigoriev I.V."/>
            <person name="Vagvolgyi C."/>
            <person name="Papp T."/>
            <person name="Martin F.M."/>
            <person name="Miettinen O."/>
            <person name="Hibbett D.S."/>
            <person name="Nagy L.G."/>
        </authorList>
    </citation>
    <scope>NUCLEOTIDE SEQUENCE [LARGE SCALE GENOMIC DNA]</scope>
    <source>
        <strain evidence="2 3">CBS 962.96</strain>
    </source>
</reference>
<organism evidence="2 3">
    <name type="scientific">Dendrothele bispora (strain CBS 962.96)</name>
    <dbReference type="NCBI Taxonomy" id="1314807"/>
    <lineage>
        <taxon>Eukaryota</taxon>
        <taxon>Fungi</taxon>
        <taxon>Dikarya</taxon>
        <taxon>Basidiomycota</taxon>
        <taxon>Agaricomycotina</taxon>
        <taxon>Agaricomycetes</taxon>
        <taxon>Agaricomycetidae</taxon>
        <taxon>Agaricales</taxon>
        <taxon>Agaricales incertae sedis</taxon>
        <taxon>Dendrothele</taxon>
    </lineage>
</organism>
<keyword evidence="1" id="KW-0812">Transmembrane</keyword>
<protein>
    <submittedName>
        <fullName evidence="2">Uncharacterized protein</fullName>
    </submittedName>
</protein>
<keyword evidence="1" id="KW-0472">Membrane</keyword>
<name>A0A4S8KLI9_DENBC</name>
<dbReference type="OrthoDB" id="3253623at2759"/>